<keyword evidence="1" id="KW-0812">Transmembrane</keyword>
<evidence type="ECO:0000313" key="3">
    <source>
        <dbReference type="EMBL" id="OGK28911.1"/>
    </source>
</evidence>
<evidence type="ECO:0008006" key="5">
    <source>
        <dbReference type="Google" id="ProtNLM"/>
    </source>
</evidence>
<comment type="caution">
    <text evidence="3">The sequence shown here is derived from an EMBL/GenBank/DDBJ whole genome shotgun (WGS) entry which is preliminary data.</text>
</comment>
<feature type="transmembrane region" description="Helical" evidence="1">
    <location>
        <begin position="300"/>
        <end position="322"/>
    </location>
</feature>
<accession>A0A1F7HCC0</accession>
<reference evidence="3 4" key="1">
    <citation type="journal article" date="2016" name="Nat. Commun.">
        <title>Thousands of microbial genomes shed light on interconnected biogeochemical processes in an aquifer system.</title>
        <authorList>
            <person name="Anantharaman K."/>
            <person name="Brown C.T."/>
            <person name="Hug L.A."/>
            <person name="Sharon I."/>
            <person name="Castelle C.J."/>
            <person name="Probst A.J."/>
            <person name="Thomas B.C."/>
            <person name="Singh A."/>
            <person name="Wilkins M.J."/>
            <person name="Karaoz U."/>
            <person name="Brodie E.L."/>
            <person name="Williams K.H."/>
            <person name="Hubbard S.S."/>
            <person name="Banfield J.F."/>
        </authorList>
    </citation>
    <scope>NUCLEOTIDE SEQUENCE [LARGE SCALE GENOMIC DNA]</scope>
</reference>
<evidence type="ECO:0000313" key="4">
    <source>
        <dbReference type="Proteomes" id="UP000177027"/>
    </source>
</evidence>
<name>A0A1F7HCC0_9BACT</name>
<keyword evidence="2" id="KW-0732">Signal</keyword>
<feature type="chain" id="PRO_5009529262" description="DUF916 domain-containing protein" evidence="2">
    <location>
        <begin position="26"/>
        <end position="341"/>
    </location>
</feature>
<organism evidence="3 4">
    <name type="scientific">Candidatus Roizmanbacteria bacterium RIFCSPHIGHO2_02_FULL_40_9</name>
    <dbReference type="NCBI Taxonomy" id="1802042"/>
    <lineage>
        <taxon>Bacteria</taxon>
        <taxon>Candidatus Roizmaniibacteriota</taxon>
    </lineage>
</organism>
<dbReference type="AlphaFoldDB" id="A0A1F7HCC0"/>
<evidence type="ECO:0000256" key="2">
    <source>
        <dbReference type="SAM" id="SignalP"/>
    </source>
</evidence>
<dbReference type="EMBL" id="MFZS01000020">
    <property type="protein sequence ID" value="OGK28911.1"/>
    <property type="molecule type" value="Genomic_DNA"/>
</dbReference>
<evidence type="ECO:0000256" key="1">
    <source>
        <dbReference type="SAM" id="Phobius"/>
    </source>
</evidence>
<dbReference type="Proteomes" id="UP000177027">
    <property type="component" value="Unassembled WGS sequence"/>
</dbReference>
<protein>
    <recommendedName>
        <fullName evidence="5">DUF916 domain-containing protein</fullName>
    </recommendedName>
</protein>
<feature type="signal peptide" evidence="2">
    <location>
        <begin position="1"/>
        <end position="25"/>
    </location>
</feature>
<gene>
    <name evidence="3" type="ORF">A3D06_00145</name>
</gene>
<proteinExistence type="predicted"/>
<keyword evidence="1" id="KW-0472">Membrane</keyword>
<keyword evidence="1" id="KW-1133">Transmembrane helix</keyword>
<sequence>MRKITKKLTLLFILALLLYSQSSHLNPVFAQELTLSISPPIVEALIKPGKSIVIAYTISNFGDPVLLKADVMPFSAKGNLGEVNIDEEFSGPIRFNLENSNIQLKKPFALSQQEGQQLVLKIRVPEGTPEGDYYYTFFVETDPDNTSDGIPIAQATAQIGSHILISVSRTGAVERQGSIGNFDISPHYQIKLFGKKYYIFESTDIVPVRLLINNVGGNLIKPEGTIKLAGGFNEKREYHLLPENILSQSSRLIHATPSANITRQSRDSLVLKGFFIGKYILDTSVSFGLGTENRSARISFYAFPFKFILALMTAGIIAIVIIKKLRKDETSQETPQLNDDL</sequence>